<dbReference type="Proteomes" id="UP000319103">
    <property type="component" value="Unassembled WGS sequence"/>
</dbReference>
<comment type="similarity">
    <text evidence="1">Belongs to the peptidase S51 family.</text>
</comment>
<comment type="caution">
    <text evidence="5">The sequence shown here is derived from an EMBL/GenBank/DDBJ whole genome shotgun (WGS) entry which is preliminary data.</text>
</comment>
<dbReference type="AlphaFoldDB" id="A0A540W3Z2"/>
<dbReference type="SUPFAM" id="SSF52317">
    <property type="entry name" value="Class I glutamine amidotransferase-like"/>
    <property type="match status" value="1"/>
</dbReference>
<evidence type="ECO:0000313" key="5">
    <source>
        <dbReference type="EMBL" id="TQF03751.1"/>
    </source>
</evidence>
<keyword evidence="3" id="KW-0378">Hydrolase</keyword>
<dbReference type="Gene3D" id="3.40.50.880">
    <property type="match status" value="1"/>
</dbReference>
<dbReference type="PANTHER" id="PTHR20842:SF0">
    <property type="entry name" value="ALPHA-ASPARTYL DIPEPTIDASE"/>
    <property type="match status" value="1"/>
</dbReference>
<organism evidence="5 6">
    <name type="scientific">Kitasatospora acidiphila</name>
    <dbReference type="NCBI Taxonomy" id="2567942"/>
    <lineage>
        <taxon>Bacteria</taxon>
        <taxon>Bacillati</taxon>
        <taxon>Actinomycetota</taxon>
        <taxon>Actinomycetes</taxon>
        <taxon>Kitasatosporales</taxon>
        <taxon>Streptomycetaceae</taxon>
        <taxon>Kitasatospora</taxon>
    </lineage>
</organism>
<dbReference type="OrthoDB" id="3373764at2"/>
<evidence type="ECO:0000256" key="4">
    <source>
        <dbReference type="ARBA" id="ARBA00022825"/>
    </source>
</evidence>
<dbReference type="Pfam" id="PF03575">
    <property type="entry name" value="Peptidase_S51"/>
    <property type="match status" value="1"/>
</dbReference>
<name>A0A540W3Z2_9ACTN</name>
<gene>
    <name evidence="5" type="ORF">E6W39_17825</name>
</gene>
<accession>A0A540W3Z2</accession>
<reference evidence="5 6" key="1">
    <citation type="submission" date="2019-06" db="EMBL/GenBank/DDBJ databases">
        <title>Description of Kitasatospora acidophila sp. nov. isolated from pine grove soil, and reclassification of Streptomyces novaecaesareae to Kitasatospora novaeceasareae comb. nov.</title>
        <authorList>
            <person name="Kim M.J."/>
        </authorList>
    </citation>
    <scope>NUCLEOTIDE SEQUENCE [LARGE SCALE GENOMIC DNA]</scope>
    <source>
        <strain evidence="5 6">MMS16-CNU292</strain>
    </source>
</reference>
<dbReference type="PANTHER" id="PTHR20842">
    <property type="entry name" value="PROTEASE S51 ALPHA-ASPARTYL DIPEPTIDASE"/>
    <property type="match status" value="1"/>
</dbReference>
<dbReference type="GO" id="GO:0008236">
    <property type="term" value="F:serine-type peptidase activity"/>
    <property type="evidence" value="ECO:0007669"/>
    <property type="project" value="UniProtKB-KW"/>
</dbReference>
<dbReference type="GO" id="GO:0006508">
    <property type="term" value="P:proteolysis"/>
    <property type="evidence" value="ECO:0007669"/>
    <property type="project" value="UniProtKB-KW"/>
</dbReference>
<dbReference type="RefSeq" id="WP_141634361.1">
    <property type="nucleotide sequence ID" value="NZ_VIGB01000003.1"/>
</dbReference>
<evidence type="ECO:0000313" key="6">
    <source>
        <dbReference type="Proteomes" id="UP000319103"/>
    </source>
</evidence>
<keyword evidence="4" id="KW-0720">Serine protease</keyword>
<protein>
    <submittedName>
        <fullName evidence="5">Peptidase</fullName>
    </submittedName>
</protein>
<dbReference type="InterPro" id="IPR005320">
    <property type="entry name" value="Peptidase_S51"/>
</dbReference>
<evidence type="ECO:0000256" key="2">
    <source>
        <dbReference type="ARBA" id="ARBA00022670"/>
    </source>
</evidence>
<evidence type="ECO:0000256" key="3">
    <source>
        <dbReference type="ARBA" id="ARBA00022801"/>
    </source>
</evidence>
<keyword evidence="2" id="KW-0645">Protease</keyword>
<sequence length="219" mass="23359">MRLYLSSFRIGDHPDRLLGLLGAGPGEIAVIANAMDSAPAEVRRAGVELEMSALAGLGFRPRELDLREFFDRPGGEVDSVLAAFPAVWVRGGNAFVLRYAMARSGADAALIARLREDSIVYAGYSAGACVLAPSLGGLELCDVPRHVTETWGGEPVWDGLGILDHAFVPHVDSPGHHETELCGRVAEHYRANGTPHRTLRDGQVLLIDGDEAGIKAGII</sequence>
<proteinExistence type="inferred from homology"/>
<dbReference type="InterPro" id="IPR029062">
    <property type="entry name" value="Class_I_gatase-like"/>
</dbReference>
<keyword evidence="6" id="KW-1185">Reference proteome</keyword>
<evidence type="ECO:0000256" key="1">
    <source>
        <dbReference type="ARBA" id="ARBA00006534"/>
    </source>
</evidence>
<dbReference type="EMBL" id="VIGB01000003">
    <property type="protein sequence ID" value="TQF03751.1"/>
    <property type="molecule type" value="Genomic_DNA"/>
</dbReference>